<dbReference type="EMBL" id="VCHE01000019">
    <property type="protein sequence ID" value="KAB2577123.1"/>
    <property type="molecule type" value="Genomic_DNA"/>
</dbReference>
<dbReference type="GO" id="GO:0005886">
    <property type="term" value="C:plasma membrane"/>
    <property type="evidence" value="ECO:0007669"/>
    <property type="project" value="TreeGrafter"/>
</dbReference>
<keyword evidence="2" id="KW-0813">Transport</keyword>
<feature type="region of interest" description="Disordered" evidence="7">
    <location>
        <begin position="277"/>
        <end position="298"/>
    </location>
</feature>
<feature type="transmembrane region" description="Helical" evidence="8">
    <location>
        <begin position="194"/>
        <end position="216"/>
    </location>
</feature>
<dbReference type="OrthoDB" id="4829at2759"/>
<dbReference type="FunFam" id="1.20.1080.10:FF:000011">
    <property type="entry name" value="Formate family transporter"/>
    <property type="match status" value="1"/>
</dbReference>
<evidence type="ECO:0000256" key="6">
    <source>
        <dbReference type="ARBA" id="ARBA00049660"/>
    </source>
</evidence>
<sequence length="335" mass="36779">MSFNSYSPAEAIELVSRAGVKKGNMRPEKVFLSAFSAGCLLSFAAASCLVANTSPWLQENAPGVARLLGAVVFPYGLVLIVLTGTDLCTGSFMYTTVAVLHRRLSLPRMLLHWLLTFLGNFAGALFMVTVIFGPGGVFSAEPFKDEAILFATKKQIKPRWHEIFLRGIGCNWLVCLACYLGMQGRDLVSKIVGIWGPVFAFVSLGFDHVAANMFFIPLGLWLGTPGLSIGLYVWKGVVPALLGNIIGGGLFCGTFLWFLHLHGQEIEVDGDLWSTHHHHHHSRDGHRQQHDEEKGHRLDELPRKDRLGVLMHQTKGSTSSLASAARSDRGLLSRE</sequence>
<protein>
    <submittedName>
        <fullName evidence="9">Putative transporter YrhG</fullName>
    </submittedName>
</protein>
<evidence type="ECO:0000256" key="1">
    <source>
        <dbReference type="ARBA" id="ARBA00004141"/>
    </source>
</evidence>
<accession>A0A5N5DGY9</accession>
<name>A0A5N5DGY9_9PEZI</name>
<feature type="region of interest" description="Disordered" evidence="7">
    <location>
        <begin position="313"/>
        <end position="335"/>
    </location>
</feature>
<evidence type="ECO:0000256" key="8">
    <source>
        <dbReference type="SAM" id="Phobius"/>
    </source>
</evidence>
<comment type="subcellular location">
    <subcellularLocation>
        <location evidence="1">Membrane</location>
        <topology evidence="1">Multi-pass membrane protein</topology>
    </subcellularLocation>
</comment>
<feature type="transmembrane region" description="Helical" evidence="8">
    <location>
        <begin position="163"/>
        <end position="182"/>
    </location>
</feature>
<feature type="compositionally biased region" description="Basic and acidic residues" evidence="7">
    <location>
        <begin position="326"/>
        <end position="335"/>
    </location>
</feature>
<feature type="transmembrane region" description="Helical" evidence="8">
    <location>
        <begin position="109"/>
        <end position="132"/>
    </location>
</feature>
<organism evidence="9 10">
    <name type="scientific">Lasiodiplodia theobromae</name>
    <dbReference type="NCBI Taxonomy" id="45133"/>
    <lineage>
        <taxon>Eukaryota</taxon>
        <taxon>Fungi</taxon>
        <taxon>Dikarya</taxon>
        <taxon>Ascomycota</taxon>
        <taxon>Pezizomycotina</taxon>
        <taxon>Dothideomycetes</taxon>
        <taxon>Dothideomycetes incertae sedis</taxon>
        <taxon>Botryosphaeriales</taxon>
        <taxon>Botryosphaeriaceae</taxon>
        <taxon>Lasiodiplodia</taxon>
    </lineage>
</organism>
<dbReference type="Pfam" id="PF01226">
    <property type="entry name" value="Form_Nir_trans"/>
    <property type="match status" value="1"/>
</dbReference>
<feature type="transmembrane region" description="Helical" evidence="8">
    <location>
        <begin position="72"/>
        <end position="97"/>
    </location>
</feature>
<dbReference type="InterPro" id="IPR000292">
    <property type="entry name" value="For/NO2_transpt"/>
</dbReference>
<keyword evidence="4 8" id="KW-1133">Transmembrane helix</keyword>
<evidence type="ECO:0000256" key="5">
    <source>
        <dbReference type="ARBA" id="ARBA00023136"/>
    </source>
</evidence>
<feature type="compositionally biased region" description="Basic and acidic residues" evidence="7">
    <location>
        <begin position="285"/>
        <end position="298"/>
    </location>
</feature>
<keyword evidence="5 8" id="KW-0472">Membrane</keyword>
<dbReference type="PROSITE" id="PS01006">
    <property type="entry name" value="FORMATE_NITRITE_TP_2"/>
    <property type="match status" value="1"/>
</dbReference>
<evidence type="ECO:0000256" key="7">
    <source>
        <dbReference type="SAM" id="MobiDB-lite"/>
    </source>
</evidence>
<dbReference type="PANTHER" id="PTHR30520">
    <property type="entry name" value="FORMATE TRANSPORTER-RELATED"/>
    <property type="match status" value="1"/>
</dbReference>
<dbReference type="GO" id="GO:0015707">
    <property type="term" value="P:nitrite transport"/>
    <property type="evidence" value="ECO:0007669"/>
    <property type="project" value="TreeGrafter"/>
</dbReference>
<evidence type="ECO:0000313" key="10">
    <source>
        <dbReference type="Proteomes" id="UP000325902"/>
    </source>
</evidence>
<evidence type="ECO:0000256" key="4">
    <source>
        <dbReference type="ARBA" id="ARBA00022989"/>
    </source>
</evidence>
<keyword evidence="3 8" id="KW-0812">Transmembrane</keyword>
<dbReference type="InterPro" id="IPR023271">
    <property type="entry name" value="Aquaporin-like"/>
</dbReference>
<evidence type="ECO:0000256" key="3">
    <source>
        <dbReference type="ARBA" id="ARBA00022692"/>
    </source>
</evidence>
<dbReference type="PANTHER" id="PTHR30520:SF6">
    <property type="entry name" value="FORMATE_NITRATE FAMILY TRANSPORTER (EUROFUNG)"/>
    <property type="match status" value="1"/>
</dbReference>
<comment type="caution">
    <text evidence="9">The sequence shown here is derived from an EMBL/GenBank/DDBJ whole genome shotgun (WGS) entry which is preliminary data.</text>
</comment>
<dbReference type="Gene3D" id="1.20.1080.10">
    <property type="entry name" value="Glycerol uptake facilitator protein"/>
    <property type="match status" value="1"/>
</dbReference>
<feature type="transmembrane region" description="Helical" evidence="8">
    <location>
        <begin position="30"/>
        <end position="52"/>
    </location>
</feature>
<dbReference type="Proteomes" id="UP000325902">
    <property type="component" value="Unassembled WGS sequence"/>
</dbReference>
<comment type="similarity">
    <text evidence="6">Belongs to the FNT transporter (TC 1.A.16) family.</text>
</comment>
<keyword evidence="10" id="KW-1185">Reference proteome</keyword>
<dbReference type="InterPro" id="IPR024002">
    <property type="entry name" value="For/NO2_transpt_CS"/>
</dbReference>
<evidence type="ECO:0000256" key="2">
    <source>
        <dbReference type="ARBA" id="ARBA00022448"/>
    </source>
</evidence>
<gene>
    <name evidence="9" type="primary">yrhG_0</name>
    <name evidence="9" type="ORF">DBV05_g4319</name>
</gene>
<dbReference type="GO" id="GO:0015513">
    <property type="term" value="F:high-affinity secondary active nitrite transmembrane transporter activity"/>
    <property type="evidence" value="ECO:0007669"/>
    <property type="project" value="TreeGrafter"/>
</dbReference>
<dbReference type="AlphaFoldDB" id="A0A5N5DGY9"/>
<reference evidence="9 10" key="1">
    <citation type="journal article" date="2019" name="Sci. Rep.">
        <title>A multi-omics analysis of the grapevine pathogen Lasiodiplodia theobromae reveals that temperature affects the expression of virulence- and pathogenicity-related genes.</title>
        <authorList>
            <person name="Felix C."/>
            <person name="Meneses R."/>
            <person name="Goncalves M.F.M."/>
            <person name="Tilleman L."/>
            <person name="Duarte A.S."/>
            <person name="Jorrin-Novo J.V."/>
            <person name="Van de Peer Y."/>
            <person name="Deforce D."/>
            <person name="Van Nieuwerburgh F."/>
            <person name="Esteves A.C."/>
            <person name="Alves A."/>
        </authorList>
    </citation>
    <scope>NUCLEOTIDE SEQUENCE [LARGE SCALE GENOMIC DNA]</scope>
    <source>
        <strain evidence="9 10">LA-SOL3</strain>
    </source>
</reference>
<proteinExistence type="inferred from homology"/>
<evidence type="ECO:0000313" key="9">
    <source>
        <dbReference type="EMBL" id="KAB2577123.1"/>
    </source>
</evidence>
<feature type="transmembrane region" description="Helical" evidence="8">
    <location>
        <begin position="236"/>
        <end position="259"/>
    </location>
</feature>